<dbReference type="EMBL" id="HBHP01006608">
    <property type="protein sequence ID" value="CAD9752231.1"/>
    <property type="molecule type" value="Transcribed_RNA"/>
</dbReference>
<feature type="transmembrane region" description="Helical" evidence="1">
    <location>
        <begin position="131"/>
        <end position="153"/>
    </location>
</feature>
<gene>
    <name evidence="2" type="ORF">LSP00402_LOCUS4096</name>
    <name evidence="3" type="ORF">LSP00402_LOCUS4097</name>
</gene>
<feature type="transmembrane region" description="Helical" evidence="1">
    <location>
        <begin position="74"/>
        <end position="94"/>
    </location>
</feature>
<sequence length="182" mass="19242">MPGVFCWKHSLPASLLLLLGHFELPWEMLVRSLCAVLAGYVAMAVSTIAMFVVLGAVIPGAFESYATGKAQPSNGVLLVILTFGVLSAVLGGYVTASLAKSSPMDHVYALAGFVVVLGLWSAFYEGESAPLWYRLALAVIGGAGVVVGGTMTVTEPPEYAYVLIFNSRAICCNSLRTRKHIA</sequence>
<name>A0A7S2TIR7_9EUKA</name>
<organism evidence="3">
    <name type="scientific">Lotharella oceanica</name>
    <dbReference type="NCBI Taxonomy" id="641309"/>
    <lineage>
        <taxon>Eukaryota</taxon>
        <taxon>Sar</taxon>
        <taxon>Rhizaria</taxon>
        <taxon>Cercozoa</taxon>
        <taxon>Chlorarachniophyceae</taxon>
        <taxon>Lotharella</taxon>
    </lineage>
</organism>
<reference evidence="3" key="1">
    <citation type="submission" date="2021-01" db="EMBL/GenBank/DDBJ databases">
        <authorList>
            <person name="Corre E."/>
            <person name="Pelletier E."/>
            <person name="Niang G."/>
            <person name="Scheremetjew M."/>
            <person name="Finn R."/>
            <person name="Kale V."/>
            <person name="Holt S."/>
            <person name="Cochrane G."/>
            <person name="Meng A."/>
            <person name="Brown T."/>
            <person name="Cohen L."/>
        </authorList>
    </citation>
    <scope>NUCLEOTIDE SEQUENCE</scope>
    <source>
        <strain evidence="3">CCMP622</strain>
    </source>
</reference>
<accession>A0A7S2TIR7</accession>
<dbReference type="AlphaFoldDB" id="A0A7S2TIR7"/>
<dbReference type="EMBL" id="HBHP01006607">
    <property type="protein sequence ID" value="CAD9752229.1"/>
    <property type="molecule type" value="Transcribed_RNA"/>
</dbReference>
<keyword evidence="1" id="KW-1133">Transmembrane helix</keyword>
<protein>
    <submittedName>
        <fullName evidence="3">Uncharacterized protein</fullName>
    </submittedName>
</protein>
<proteinExistence type="predicted"/>
<feature type="transmembrane region" description="Helical" evidence="1">
    <location>
        <begin position="106"/>
        <end position="124"/>
    </location>
</feature>
<keyword evidence="1" id="KW-0472">Membrane</keyword>
<keyword evidence="1" id="KW-0812">Transmembrane</keyword>
<feature type="transmembrane region" description="Helical" evidence="1">
    <location>
        <begin position="35"/>
        <end position="62"/>
    </location>
</feature>
<evidence type="ECO:0000313" key="3">
    <source>
        <dbReference type="EMBL" id="CAD9752231.1"/>
    </source>
</evidence>
<evidence type="ECO:0000313" key="2">
    <source>
        <dbReference type="EMBL" id="CAD9752229.1"/>
    </source>
</evidence>
<evidence type="ECO:0000256" key="1">
    <source>
        <dbReference type="SAM" id="Phobius"/>
    </source>
</evidence>